<feature type="domain" description="Filamentation induced by cAMP protein Fic-like C-terminal" evidence="1">
    <location>
        <begin position="64"/>
        <end position="113"/>
    </location>
</feature>
<dbReference type="EMBL" id="CP060636">
    <property type="protein sequence ID" value="QNM13240.1"/>
    <property type="molecule type" value="Genomic_DNA"/>
</dbReference>
<evidence type="ECO:0000259" key="1">
    <source>
        <dbReference type="Pfam" id="PF21247"/>
    </source>
</evidence>
<dbReference type="KEGG" id="ehn:H9Q80_04620"/>
<gene>
    <name evidence="2" type="ORF">H9Q80_04620</name>
</gene>
<dbReference type="RefSeq" id="WP_117454362.1">
    <property type="nucleotide sequence ID" value="NZ_CP060636.1"/>
</dbReference>
<dbReference type="InterPro" id="IPR049514">
    <property type="entry name" value="Fic-like_C"/>
</dbReference>
<accession>A0A7G9GR08</accession>
<evidence type="ECO:0000313" key="2">
    <source>
        <dbReference type="EMBL" id="QNM13240.1"/>
    </source>
</evidence>
<reference evidence="2 3" key="1">
    <citation type="submission" date="2020-08" db="EMBL/GenBank/DDBJ databases">
        <authorList>
            <person name="Liu C."/>
            <person name="Sun Q."/>
        </authorList>
    </citation>
    <scope>NUCLEOTIDE SEQUENCE [LARGE SCALE GENOMIC DNA]</scope>
    <source>
        <strain evidence="2 3">NSJ-61</strain>
    </source>
</reference>
<organism evidence="2 3">
    <name type="scientific">[Eubacterium] hominis</name>
    <dbReference type="NCBI Taxonomy" id="2764325"/>
    <lineage>
        <taxon>Bacteria</taxon>
        <taxon>Bacillati</taxon>
        <taxon>Bacillota</taxon>
        <taxon>Erysipelotrichia</taxon>
        <taxon>Erysipelotrichales</taxon>
        <taxon>Erysipelotrichaceae</taxon>
        <taxon>Amedibacillus</taxon>
    </lineage>
</organism>
<sequence>MTISDKPNSSNQKFIATQYKEDEGYIKNMKNDTQLSPQVDPQVNPQVDPQVELREKIISYCRVPHSKKEIAAYCGFKDAKNFASKHLNALIKQGILEMTIPDKPRSSKQKYILVLKKD</sequence>
<keyword evidence="3" id="KW-1185">Reference proteome</keyword>
<evidence type="ECO:0000313" key="3">
    <source>
        <dbReference type="Proteomes" id="UP000515856"/>
    </source>
</evidence>
<dbReference type="Pfam" id="PF21247">
    <property type="entry name" value="Fic-like_C"/>
    <property type="match status" value="1"/>
</dbReference>
<proteinExistence type="predicted"/>
<dbReference type="Proteomes" id="UP000515856">
    <property type="component" value="Chromosome"/>
</dbReference>
<name>A0A7G9GR08_9FIRM</name>
<protein>
    <recommendedName>
        <fullName evidence="1">Filamentation induced by cAMP protein Fic-like C-terminal domain-containing protein</fullName>
    </recommendedName>
</protein>
<dbReference type="AlphaFoldDB" id="A0A7G9GR08"/>